<organism evidence="2 3">
    <name type="scientific">Elysia crispata</name>
    <name type="common">lettuce slug</name>
    <dbReference type="NCBI Taxonomy" id="231223"/>
    <lineage>
        <taxon>Eukaryota</taxon>
        <taxon>Metazoa</taxon>
        <taxon>Spiralia</taxon>
        <taxon>Lophotrochozoa</taxon>
        <taxon>Mollusca</taxon>
        <taxon>Gastropoda</taxon>
        <taxon>Heterobranchia</taxon>
        <taxon>Euthyneura</taxon>
        <taxon>Panpulmonata</taxon>
        <taxon>Sacoglossa</taxon>
        <taxon>Placobranchoidea</taxon>
        <taxon>Plakobranchidae</taxon>
        <taxon>Elysia</taxon>
    </lineage>
</organism>
<name>A0AAE1E6B2_9GAST</name>
<dbReference type="AlphaFoldDB" id="A0AAE1E6B2"/>
<feature type="compositionally biased region" description="Polar residues" evidence="1">
    <location>
        <begin position="91"/>
        <end position="106"/>
    </location>
</feature>
<keyword evidence="3" id="KW-1185">Reference proteome</keyword>
<evidence type="ECO:0000313" key="2">
    <source>
        <dbReference type="EMBL" id="KAK3795974.1"/>
    </source>
</evidence>
<accession>A0AAE1E6B2</accession>
<gene>
    <name evidence="2" type="ORF">RRG08_042968</name>
</gene>
<protein>
    <submittedName>
        <fullName evidence="2">Uncharacterized protein</fullName>
    </submittedName>
</protein>
<proteinExistence type="predicted"/>
<evidence type="ECO:0000256" key="1">
    <source>
        <dbReference type="SAM" id="MobiDB-lite"/>
    </source>
</evidence>
<reference evidence="2" key="1">
    <citation type="journal article" date="2023" name="G3 (Bethesda)">
        <title>A reference genome for the long-term kleptoplast-retaining sea slug Elysia crispata morphotype clarki.</title>
        <authorList>
            <person name="Eastman K.E."/>
            <person name="Pendleton A.L."/>
            <person name="Shaikh M.A."/>
            <person name="Suttiyut T."/>
            <person name="Ogas R."/>
            <person name="Tomko P."/>
            <person name="Gavelis G."/>
            <person name="Widhalm J.R."/>
            <person name="Wisecaver J.H."/>
        </authorList>
    </citation>
    <scope>NUCLEOTIDE SEQUENCE</scope>
    <source>
        <strain evidence="2">ECLA1</strain>
    </source>
</reference>
<dbReference type="EMBL" id="JAWDGP010000957">
    <property type="protein sequence ID" value="KAK3795974.1"/>
    <property type="molecule type" value="Genomic_DNA"/>
</dbReference>
<sequence length="144" mass="15827">MLVPRCPLCAPSTSTAYLSSYTEKLAYKIPSCIVPRGRLSIALPDIEPAPFTRQAGALLAELRVCITTDNSKKSEYVLSLQKCEKHPSRQDGGQKTTRQASGSVVQQHRGVVRPQLSRMSEIGQSERGVASDFWSTLDPGKHRD</sequence>
<dbReference type="Proteomes" id="UP001283361">
    <property type="component" value="Unassembled WGS sequence"/>
</dbReference>
<feature type="region of interest" description="Disordered" evidence="1">
    <location>
        <begin position="84"/>
        <end position="144"/>
    </location>
</feature>
<evidence type="ECO:0000313" key="3">
    <source>
        <dbReference type="Proteomes" id="UP001283361"/>
    </source>
</evidence>
<comment type="caution">
    <text evidence="2">The sequence shown here is derived from an EMBL/GenBank/DDBJ whole genome shotgun (WGS) entry which is preliminary data.</text>
</comment>